<accession>A0A2N3HW04</accession>
<dbReference type="Pfam" id="PF02518">
    <property type="entry name" value="HATPase_c"/>
    <property type="match status" value="1"/>
</dbReference>
<keyword evidence="8" id="KW-0812">Transmembrane</keyword>
<dbReference type="PANTHER" id="PTHR43065">
    <property type="entry name" value="SENSOR HISTIDINE KINASE"/>
    <property type="match status" value="1"/>
</dbReference>
<evidence type="ECO:0000259" key="9">
    <source>
        <dbReference type="PROSITE" id="PS50109"/>
    </source>
</evidence>
<dbReference type="GO" id="GO:0005524">
    <property type="term" value="F:ATP binding"/>
    <property type="evidence" value="ECO:0007669"/>
    <property type="project" value="UniProtKB-KW"/>
</dbReference>
<feature type="transmembrane region" description="Helical" evidence="8">
    <location>
        <begin position="35"/>
        <end position="55"/>
    </location>
</feature>
<evidence type="ECO:0000313" key="11">
    <source>
        <dbReference type="Proteomes" id="UP000233535"/>
    </source>
</evidence>
<keyword evidence="5" id="KW-0418">Kinase</keyword>
<keyword evidence="8" id="KW-1133">Transmembrane helix</keyword>
<keyword evidence="4" id="KW-0547">Nucleotide-binding</keyword>
<feature type="transmembrane region" description="Helical" evidence="8">
    <location>
        <begin position="6"/>
        <end position="28"/>
    </location>
</feature>
<keyword evidence="11" id="KW-1185">Reference proteome</keyword>
<reference evidence="10 11" key="1">
    <citation type="journal article" date="2017" name="Front. Microbiol.">
        <title>Labilibaculum manganireducens gen. nov., sp. nov. and Labilibaculum filiforme sp. nov., Novel Bacteroidetes Isolated from Subsurface Sediments of the Baltic Sea.</title>
        <authorList>
            <person name="Vandieken V."/>
            <person name="Marshall I.P."/>
            <person name="Niemann H."/>
            <person name="Engelen B."/>
            <person name="Cypionka H."/>
        </authorList>
    </citation>
    <scope>NUCLEOTIDE SEQUENCE [LARGE SCALE GENOMIC DNA]</scope>
    <source>
        <strain evidence="10 11">59.16B</strain>
    </source>
</reference>
<evidence type="ECO:0000256" key="2">
    <source>
        <dbReference type="ARBA" id="ARBA00012438"/>
    </source>
</evidence>
<evidence type="ECO:0000256" key="7">
    <source>
        <dbReference type="ARBA" id="ARBA00023012"/>
    </source>
</evidence>
<evidence type="ECO:0000256" key="1">
    <source>
        <dbReference type="ARBA" id="ARBA00000085"/>
    </source>
</evidence>
<proteinExistence type="predicted"/>
<dbReference type="InterPro" id="IPR003594">
    <property type="entry name" value="HATPase_dom"/>
</dbReference>
<dbReference type="InterPro" id="IPR036890">
    <property type="entry name" value="HATPase_C_sf"/>
</dbReference>
<dbReference type="PRINTS" id="PR00344">
    <property type="entry name" value="BCTRLSENSOR"/>
</dbReference>
<evidence type="ECO:0000256" key="4">
    <source>
        <dbReference type="ARBA" id="ARBA00022741"/>
    </source>
</evidence>
<evidence type="ECO:0000256" key="3">
    <source>
        <dbReference type="ARBA" id="ARBA00022679"/>
    </source>
</evidence>
<dbReference type="PANTHER" id="PTHR43065:SF46">
    <property type="entry name" value="C4-DICARBOXYLATE TRANSPORT SENSOR PROTEIN DCTB"/>
    <property type="match status" value="1"/>
</dbReference>
<comment type="caution">
    <text evidence="10">The sequence shown here is derived from an EMBL/GenBank/DDBJ whole genome shotgun (WGS) entry which is preliminary data.</text>
</comment>
<evidence type="ECO:0000256" key="5">
    <source>
        <dbReference type="ARBA" id="ARBA00022777"/>
    </source>
</evidence>
<dbReference type="InterPro" id="IPR005467">
    <property type="entry name" value="His_kinase_dom"/>
</dbReference>
<dbReference type="PROSITE" id="PS50109">
    <property type="entry name" value="HIS_KIN"/>
    <property type="match status" value="1"/>
</dbReference>
<dbReference type="EMBL" id="MVDD01000009">
    <property type="protein sequence ID" value="PKQ62229.1"/>
    <property type="molecule type" value="Genomic_DNA"/>
</dbReference>
<dbReference type="Proteomes" id="UP000233535">
    <property type="component" value="Unassembled WGS sequence"/>
</dbReference>
<gene>
    <name evidence="10" type="ORF">BZG02_12995</name>
</gene>
<dbReference type="Gene3D" id="3.30.565.10">
    <property type="entry name" value="Histidine kinase-like ATPase, C-terminal domain"/>
    <property type="match status" value="1"/>
</dbReference>
<sequence>MIYKRFYVWIIVQIILLALTPVLFWLVFSKEYMVVTTYSLLFLWAIQIVFLIWYINKTNRDLARFFTAFQYQDSTLVFNQHKKDKTFQNLHQSFNGIINAFGKVKIEKEKDFIFFQNAIELVGIGLLAFDHKGNVRLCNKAFKELFLVKEFQNISELNSIDGEFPDFLFRVKTGTQKLQKYLVKNRILKLAVKAVDFRLEEDCIKLIAFQDIKNAIDQGEMDAMHKLIRVFTHEIMNSVSPISMLSGSLIDLYEKNGDQACKELLSEGAISNTLMGLKTIRKRSKGLIAFVDEYKNLTQLPKPHFELFSVEKLFSHIDTLFKEEFTSEKIEFTTHMYGSDQELIADEKLISQVLINLIRNSIEALKSTESKSISISTGQGNPVNFIIIRDNGMGIPDDVIDTIFTPFFTTKEKGSGIGLSLSRQIMRLHGGTIAARSKPGRLTEFSLQF</sequence>
<protein>
    <recommendedName>
        <fullName evidence="2">histidine kinase</fullName>
        <ecNumber evidence="2">2.7.13.3</ecNumber>
    </recommendedName>
</protein>
<evidence type="ECO:0000256" key="6">
    <source>
        <dbReference type="ARBA" id="ARBA00022840"/>
    </source>
</evidence>
<keyword evidence="6" id="KW-0067">ATP-binding</keyword>
<evidence type="ECO:0000256" key="8">
    <source>
        <dbReference type="SAM" id="Phobius"/>
    </source>
</evidence>
<feature type="domain" description="Histidine kinase" evidence="9">
    <location>
        <begin position="230"/>
        <end position="449"/>
    </location>
</feature>
<dbReference type="SUPFAM" id="SSF55874">
    <property type="entry name" value="ATPase domain of HSP90 chaperone/DNA topoisomerase II/histidine kinase"/>
    <property type="match status" value="1"/>
</dbReference>
<keyword evidence="8" id="KW-0472">Membrane</keyword>
<dbReference type="SMART" id="SM00387">
    <property type="entry name" value="HATPase_c"/>
    <property type="match status" value="1"/>
</dbReference>
<dbReference type="EC" id="2.7.13.3" evidence="2"/>
<dbReference type="RefSeq" id="WP_101261879.1">
    <property type="nucleotide sequence ID" value="NZ_MVDD01000009.1"/>
</dbReference>
<evidence type="ECO:0000313" key="10">
    <source>
        <dbReference type="EMBL" id="PKQ62229.1"/>
    </source>
</evidence>
<name>A0A2N3HW04_9BACT</name>
<keyword evidence="7" id="KW-0902">Two-component regulatory system</keyword>
<dbReference type="GO" id="GO:0004673">
    <property type="term" value="F:protein histidine kinase activity"/>
    <property type="evidence" value="ECO:0007669"/>
    <property type="project" value="UniProtKB-EC"/>
</dbReference>
<organism evidence="10 11">
    <name type="scientific">Labilibaculum filiforme</name>
    <dbReference type="NCBI Taxonomy" id="1940526"/>
    <lineage>
        <taxon>Bacteria</taxon>
        <taxon>Pseudomonadati</taxon>
        <taxon>Bacteroidota</taxon>
        <taxon>Bacteroidia</taxon>
        <taxon>Marinilabiliales</taxon>
        <taxon>Marinifilaceae</taxon>
        <taxon>Labilibaculum</taxon>
    </lineage>
</organism>
<dbReference type="GO" id="GO:0000160">
    <property type="term" value="P:phosphorelay signal transduction system"/>
    <property type="evidence" value="ECO:0007669"/>
    <property type="project" value="UniProtKB-KW"/>
</dbReference>
<keyword evidence="3" id="KW-0808">Transferase</keyword>
<dbReference type="InterPro" id="IPR004358">
    <property type="entry name" value="Sig_transdc_His_kin-like_C"/>
</dbReference>
<dbReference type="AlphaFoldDB" id="A0A2N3HW04"/>
<dbReference type="OrthoDB" id="1931120at2"/>
<comment type="catalytic activity">
    <reaction evidence="1">
        <text>ATP + protein L-histidine = ADP + protein N-phospho-L-histidine.</text>
        <dbReference type="EC" id="2.7.13.3"/>
    </reaction>
</comment>